<dbReference type="InterPro" id="IPR013783">
    <property type="entry name" value="Ig-like_fold"/>
</dbReference>
<dbReference type="PROSITE" id="PS50853">
    <property type="entry name" value="FN3"/>
    <property type="match status" value="1"/>
</dbReference>
<dbReference type="SMART" id="SM00060">
    <property type="entry name" value="FN3"/>
    <property type="match status" value="1"/>
</dbReference>
<dbReference type="SUPFAM" id="SSF49785">
    <property type="entry name" value="Galactose-binding domain-like"/>
    <property type="match status" value="1"/>
</dbReference>
<proteinExistence type="predicted"/>
<dbReference type="Proteomes" id="UP001597340">
    <property type="component" value="Unassembled WGS sequence"/>
</dbReference>
<dbReference type="RefSeq" id="WP_229526542.1">
    <property type="nucleotide sequence ID" value="NZ_JAFFQR010000112.1"/>
</dbReference>
<evidence type="ECO:0000259" key="1">
    <source>
        <dbReference type="PROSITE" id="PS50853"/>
    </source>
</evidence>
<protein>
    <submittedName>
        <fullName evidence="2">Fibronectin type III domain-containing protein</fullName>
    </submittedName>
</protein>
<comment type="caution">
    <text evidence="2">The sequence shown here is derived from an EMBL/GenBank/DDBJ whole genome shotgun (WGS) entry which is preliminary data.</text>
</comment>
<organism evidence="2 3">
    <name type="scientific">Paenibacillus farraposensis</name>
    <dbReference type="NCBI Taxonomy" id="2807095"/>
    <lineage>
        <taxon>Bacteria</taxon>
        <taxon>Bacillati</taxon>
        <taxon>Bacillota</taxon>
        <taxon>Bacilli</taxon>
        <taxon>Bacillales</taxon>
        <taxon>Paenibacillaceae</taxon>
        <taxon>Paenibacillus</taxon>
    </lineage>
</organism>
<dbReference type="SUPFAM" id="SSF49265">
    <property type="entry name" value="Fibronectin type III"/>
    <property type="match status" value="1"/>
</dbReference>
<evidence type="ECO:0000313" key="3">
    <source>
        <dbReference type="Proteomes" id="UP001597340"/>
    </source>
</evidence>
<dbReference type="Gene3D" id="2.60.40.10">
    <property type="entry name" value="Immunoglobulins"/>
    <property type="match status" value="1"/>
</dbReference>
<evidence type="ECO:0000313" key="2">
    <source>
        <dbReference type="EMBL" id="MFD1462601.1"/>
    </source>
</evidence>
<dbReference type="InterPro" id="IPR036116">
    <property type="entry name" value="FN3_sf"/>
</dbReference>
<reference evidence="3" key="1">
    <citation type="journal article" date="2019" name="Int. J. Syst. Evol. Microbiol.">
        <title>The Global Catalogue of Microorganisms (GCM) 10K type strain sequencing project: providing services to taxonomists for standard genome sequencing and annotation.</title>
        <authorList>
            <consortium name="The Broad Institute Genomics Platform"/>
            <consortium name="The Broad Institute Genome Sequencing Center for Infectious Disease"/>
            <person name="Wu L."/>
            <person name="Ma J."/>
        </authorList>
    </citation>
    <scope>NUCLEOTIDE SEQUENCE [LARGE SCALE GENOMIC DNA]</scope>
    <source>
        <strain evidence="3">CCM 9147</strain>
    </source>
</reference>
<gene>
    <name evidence="2" type="ORF">ACFQ5D_14580</name>
</gene>
<dbReference type="InterPro" id="IPR003961">
    <property type="entry name" value="FN3_dom"/>
</dbReference>
<name>A0ABW4DFK7_9BACL</name>
<dbReference type="Pfam" id="PF00041">
    <property type="entry name" value="fn3"/>
    <property type="match status" value="1"/>
</dbReference>
<feature type="domain" description="Fibronectin type-III" evidence="1">
    <location>
        <begin position="155"/>
        <end position="245"/>
    </location>
</feature>
<dbReference type="Gene3D" id="2.60.120.260">
    <property type="entry name" value="Galactose-binding domain-like"/>
    <property type="match status" value="1"/>
</dbReference>
<dbReference type="CDD" id="cd00063">
    <property type="entry name" value="FN3"/>
    <property type="match status" value="1"/>
</dbReference>
<keyword evidence="3" id="KW-1185">Reference proteome</keyword>
<sequence length="327" mass="36208">MFIRWFNGICSNENRTVDGMLGVRPPEGTTVQVSSISNARSGEYAFDNNLKTYWNSNGYLEYLQLIFPAPVTLKNVQLAVVVTPNPSNVNYTIYGQVNGTWVPISSAKKVKVEQKLNQACILPSFDVTPGKYSGIKIVAQSSDTWIAINEITLGKFQTQELTATSGDSQVTLKWDQVENAESYTVKYGTESGKYVETVTATKDSYGNFVIPGLTNGTKYYFVVSAKVNGMESEYSNEASATPQAGEQPSGNRAILIVTMTTGLEKEFDLSLKEVNDFIAWYEGKQAGNGSASYAINKHDNNKGPFSTRKNYMLFDRILTFEVSEYSR</sequence>
<dbReference type="EMBL" id="JBHTNZ010000019">
    <property type="protein sequence ID" value="MFD1462601.1"/>
    <property type="molecule type" value="Genomic_DNA"/>
</dbReference>
<accession>A0ABW4DFK7</accession>
<dbReference type="InterPro" id="IPR008979">
    <property type="entry name" value="Galactose-bd-like_sf"/>
</dbReference>